<feature type="non-terminal residue" evidence="1">
    <location>
        <position position="1"/>
    </location>
</feature>
<name>N6U755_DENPD</name>
<proteinExistence type="predicted"/>
<reference evidence="1 3" key="1">
    <citation type="journal article" date="2013" name="Genome Biol.">
        <title>Draft genome of the mountain pine beetle, Dendroctonus ponderosae Hopkins, a major forest pest.</title>
        <authorList>
            <person name="Keeling C.I."/>
            <person name="Yuen M.M."/>
            <person name="Liao N.Y."/>
            <person name="Docking T.R."/>
            <person name="Chan S.K."/>
            <person name="Taylor G.A."/>
            <person name="Palmquist D.L."/>
            <person name="Jackman S.D."/>
            <person name="Nguyen A."/>
            <person name="Li M."/>
            <person name="Henderson H."/>
            <person name="Janes J.K."/>
            <person name="Zhao Y."/>
            <person name="Pandoh P."/>
            <person name="Moore R."/>
            <person name="Sperling F.A."/>
            <person name="Huber D.P."/>
            <person name="Birol I."/>
            <person name="Jones S.J."/>
            <person name="Bohlmann J."/>
        </authorList>
    </citation>
    <scope>NUCLEOTIDE SEQUENCE</scope>
</reference>
<dbReference type="EMBL" id="KB740975">
    <property type="protein sequence ID" value="ENN76481.1"/>
    <property type="molecule type" value="Genomic_DNA"/>
</dbReference>
<gene>
    <name evidence="2" type="ORF">D910_07128</name>
    <name evidence="1" type="ORF">YQE_06934</name>
</gene>
<accession>N6U755</accession>
<dbReference type="HOGENOM" id="CLU_2239303_0_0_1"/>
<organism evidence="1">
    <name type="scientific">Dendroctonus ponderosae</name>
    <name type="common">Mountain pine beetle</name>
    <dbReference type="NCBI Taxonomy" id="77166"/>
    <lineage>
        <taxon>Eukaryota</taxon>
        <taxon>Metazoa</taxon>
        <taxon>Ecdysozoa</taxon>
        <taxon>Arthropoda</taxon>
        <taxon>Hexapoda</taxon>
        <taxon>Insecta</taxon>
        <taxon>Pterygota</taxon>
        <taxon>Neoptera</taxon>
        <taxon>Endopterygota</taxon>
        <taxon>Coleoptera</taxon>
        <taxon>Polyphaga</taxon>
        <taxon>Cucujiformia</taxon>
        <taxon>Curculionidae</taxon>
        <taxon>Scolytinae</taxon>
        <taxon>Dendroctonus</taxon>
    </lineage>
</organism>
<evidence type="ECO:0000313" key="2">
    <source>
        <dbReference type="EMBL" id="ERL89767.1"/>
    </source>
</evidence>
<sequence length="105" mass="12007">MPCKIVVKMKTISKPSIQSSGYSFQFKLSYKFLKLSDAKLRYGNQTQRTYRGKLSVGSYCDRLLEVTQNNKLFITGNFFVRCSTFAPLKQAESSDTKKTISNNKK</sequence>
<evidence type="ECO:0000313" key="1">
    <source>
        <dbReference type="EMBL" id="ENN76481.1"/>
    </source>
</evidence>
<dbReference type="Proteomes" id="UP000030742">
    <property type="component" value="Unassembled WGS sequence"/>
</dbReference>
<evidence type="ECO:0000313" key="3">
    <source>
        <dbReference type="Proteomes" id="UP000030742"/>
    </source>
</evidence>
<dbReference type="EMBL" id="KB632186">
    <property type="protein sequence ID" value="ERL89767.1"/>
    <property type="molecule type" value="Genomic_DNA"/>
</dbReference>
<dbReference type="AlphaFoldDB" id="N6U755"/>
<protein>
    <submittedName>
        <fullName evidence="1">Uncharacterized protein</fullName>
    </submittedName>
</protein>